<proteinExistence type="inferred from homology"/>
<reference evidence="8" key="1">
    <citation type="submission" date="2016-10" db="EMBL/GenBank/DDBJ databases">
        <authorList>
            <person name="Varghese N."/>
            <person name="Submissions S."/>
        </authorList>
    </citation>
    <scope>NUCLEOTIDE SEQUENCE [LARGE SCALE GENOMIC DNA]</scope>
    <source>
        <strain evidence="8">ATCC 25963</strain>
    </source>
</reference>
<dbReference type="PANTHER" id="PTHR37398">
    <property type="entry name" value="ENDO-BETA-1,4-MANNANASE"/>
    <property type="match status" value="1"/>
</dbReference>
<keyword evidence="5" id="KW-0732">Signal</keyword>
<protein>
    <submittedName>
        <fullName evidence="7">Cellulase (Glycosyl hydrolase family 5)</fullName>
    </submittedName>
</protein>
<evidence type="ECO:0000259" key="6">
    <source>
        <dbReference type="Pfam" id="PF00150"/>
    </source>
</evidence>
<dbReference type="AlphaFoldDB" id="A0A1I2AFP5"/>
<accession>A0A1I2AFP5</accession>
<sequence length="439" mass="46478">MRSGALAAIVRRMRRVVLVLGTFALACQPGGGVESTIDSAVDTTAAMTTSGTSSTTTSTLPTTGAETGTSTTGTSSTSTTQETSSSSSSGTTGEHEVPPGSTIPVGDGDYFLLGANYPWLNYGGDFGGNNWGTYGVHTEQAEVGAHFDAMRGYGLRVARWFVFTDGRAGISFTGDGTPTGLGEHVFMDMQEAVAIARARGIYLVPVLLDFHWMFWAQQNNGVQTGGRSDTLKDPAKRAALVEAVIVPLLQAFADEPAILAWEIMNEPEWSISDLPAASPDGGADAVPLADFYAFAAAVADAVHAHTSSYVTLGSASLKWYRVWTPEFAASHGLPPLALDFYQTHYYPWMDGQMWSGDPELGTVQFSPMVQTYADLGLDRPMVVGEFIASDQAAARLDVLLANGYAGAWPWSLTSDYSLDGAGMKTWADAHAALVGLPPL</sequence>
<evidence type="ECO:0000256" key="5">
    <source>
        <dbReference type="SAM" id="SignalP"/>
    </source>
</evidence>
<dbReference type="EMBL" id="FOMX01000013">
    <property type="protein sequence ID" value="SFE42834.1"/>
    <property type="molecule type" value="Genomic_DNA"/>
</dbReference>
<evidence type="ECO:0000313" key="7">
    <source>
        <dbReference type="EMBL" id="SFE42834.1"/>
    </source>
</evidence>
<evidence type="ECO:0000256" key="2">
    <source>
        <dbReference type="ARBA" id="ARBA00023295"/>
    </source>
</evidence>
<dbReference type="GO" id="GO:0004553">
    <property type="term" value="F:hydrolase activity, hydrolyzing O-glycosyl compounds"/>
    <property type="evidence" value="ECO:0007669"/>
    <property type="project" value="InterPro"/>
</dbReference>
<evidence type="ECO:0000256" key="1">
    <source>
        <dbReference type="ARBA" id="ARBA00022801"/>
    </source>
</evidence>
<dbReference type="Proteomes" id="UP000199400">
    <property type="component" value="Unassembled WGS sequence"/>
</dbReference>
<dbReference type="Gene3D" id="3.20.20.80">
    <property type="entry name" value="Glycosidases"/>
    <property type="match status" value="1"/>
</dbReference>
<dbReference type="STRING" id="54.SAMN02745121_04244"/>
<name>A0A1I2AFP5_9BACT</name>
<dbReference type="GO" id="GO:0000272">
    <property type="term" value="P:polysaccharide catabolic process"/>
    <property type="evidence" value="ECO:0007669"/>
    <property type="project" value="InterPro"/>
</dbReference>
<dbReference type="InterPro" id="IPR001547">
    <property type="entry name" value="Glyco_hydro_5"/>
</dbReference>
<evidence type="ECO:0000313" key="8">
    <source>
        <dbReference type="Proteomes" id="UP000199400"/>
    </source>
</evidence>
<gene>
    <name evidence="7" type="ORF">SAMN02745121_04244</name>
</gene>
<dbReference type="InterPro" id="IPR017853">
    <property type="entry name" value="GH"/>
</dbReference>
<keyword evidence="2 3" id="KW-0326">Glycosidase</keyword>
<keyword evidence="8" id="KW-1185">Reference proteome</keyword>
<dbReference type="PROSITE" id="PS51257">
    <property type="entry name" value="PROKAR_LIPOPROTEIN"/>
    <property type="match status" value="1"/>
</dbReference>
<organism evidence="7 8">
    <name type="scientific">Nannocystis exedens</name>
    <dbReference type="NCBI Taxonomy" id="54"/>
    <lineage>
        <taxon>Bacteria</taxon>
        <taxon>Pseudomonadati</taxon>
        <taxon>Myxococcota</taxon>
        <taxon>Polyangia</taxon>
        <taxon>Nannocystales</taxon>
        <taxon>Nannocystaceae</taxon>
        <taxon>Nannocystis</taxon>
    </lineage>
</organism>
<dbReference type="PANTHER" id="PTHR37398:SF3">
    <property type="entry name" value="GLYCOSIDE HYDROLASE FAMILY 5 DOMAIN-CONTAINING PROTEIN"/>
    <property type="match status" value="1"/>
</dbReference>
<feature type="signal peptide" evidence="5">
    <location>
        <begin position="1"/>
        <end position="26"/>
    </location>
</feature>
<dbReference type="Pfam" id="PF00150">
    <property type="entry name" value="Cellulase"/>
    <property type="match status" value="1"/>
</dbReference>
<keyword evidence="1 3" id="KW-0378">Hydrolase</keyword>
<feature type="compositionally biased region" description="Low complexity" evidence="4">
    <location>
        <begin position="47"/>
        <end position="92"/>
    </location>
</feature>
<evidence type="ECO:0000256" key="4">
    <source>
        <dbReference type="SAM" id="MobiDB-lite"/>
    </source>
</evidence>
<feature type="chain" id="PRO_5011727276" evidence="5">
    <location>
        <begin position="27"/>
        <end position="439"/>
    </location>
</feature>
<dbReference type="SUPFAM" id="SSF51445">
    <property type="entry name" value="(Trans)glycosidases"/>
    <property type="match status" value="1"/>
</dbReference>
<comment type="similarity">
    <text evidence="3">Belongs to the glycosyl hydrolase 5 (cellulase A) family.</text>
</comment>
<feature type="region of interest" description="Disordered" evidence="4">
    <location>
        <begin position="47"/>
        <end position="101"/>
    </location>
</feature>
<feature type="domain" description="Glycoside hydrolase family 5" evidence="6">
    <location>
        <begin position="178"/>
        <end position="393"/>
    </location>
</feature>
<evidence type="ECO:0000256" key="3">
    <source>
        <dbReference type="RuleBase" id="RU361153"/>
    </source>
</evidence>